<dbReference type="Gene3D" id="3.40.309.10">
    <property type="entry name" value="Aldehyde Dehydrogenase, Chain A, domain 2"/>
    <property type="match status" value="1"/>
</dbReference>
<dbReference type="PANTHER" id="PTHR43353:SF5">
    <property type="entry name" value="SUCCINATE-SEMIALDEHYDE DEHYDROGENASE, MITOCHONDRIAL"/>
    <property type="match status" value="1"/>
</dbReference>
<evidence type="ECO:0000256" key="2">
    <source>
        <dbReference type="ARBA" id="ARBA00023002"/>
    </source>
</evidence>
<evidence type="ECO:0000259" key="5">
    <source>
        <dbReference type="Pfam" id="PF00171"/>
    </source>
</evidence>
<dbReference type="InterPro" id="IPR015590">
    <property type="entry name" value="Aldehyde_DH_dom"/>
</dbReference>
<dbReference type="InterPro" id="IPR050740">
    <property type="entry name" value="Aldehyde_DH_Superfamily"/>
</dbReference>
<keyword evidence="2 4" id="KW-0560">Oxidoreductase</keyword>
<dbReference type="FunFam" id="3.40.309.10:FF:000004">
    <property type="entry name" value="Succinate-semialdehyde dehydrogenase I"/>
    <property type="match status" value="1"/>
</dbReference>
<dbReference type="PROSITE" id="PS00687">
    <property type="entry name" value="ALDEHYDE_DEHYDR_GLU"/>
    <property type="match status" value="1"/>
</dbReference>
<comment type="caution">
    <text evidence="6">The sequence shown here is derived from an EMBL/GenBank/DDBJ whole genome shotgun (WGS) entry which is preliminary data.</text>
</comment>
<name>A0A1S7UA52_9HYPH</name>
<sequence>MNIATKNSSMISFDVALLPTGLFIDGEWRAGREGKTIDVLDPSTGEAIAAVADATVEDAMDAVASAHKAANGWAATAPRKRSEILRRCFELMIQRKDMLAELISLENGKTLADAQGEVGYAAEFFRWFSEEAVRLNGDISTAPSGAYKIVVEHQPIGVSVLVTPWNFPAAMATRKIAPALAAGCTCVLKPATETPMTALVLAQLYKEAGVPDGVVNVITTSKSGPTVSAMLNDRRVRKLSFTGSTEVGRVLLREAANTIVSCSMELGGNAPFIVFDDADLDAAIEGAMVAKMRNGGEACTAANRFYVQSGIAKEFSRRLAECMGSMTVAAGYDKSAQCGPLINRRAVNRILGLVEDAKARGATVLSGGGPIDRSGYFFAPTVLSDVTPDSEIATEEIFGPIAAITTFQSEDEVVELANGTEYGLISYIYTRNLARGLRVSERMDSGMVGLNRGLVSDPAAPFGGTKQSGLGREGAHHGILEFCETKYIAVTW</sequence>
<organism evidence="6 7">
    <name type="scientific">Agrobacterium deltaense NCPPB 1641</name>
    <dbReference type="NCBI Taxonomy" id="1183425"/>
    <lineage>
        <taxon>Bacteria</taxon>
        <taxon>Pseudomonadati</taxon>
        <taxon>Pseudomonadota</taxon>
        <taxon>Alphaproteobacteria</taxon>
        <taxon>Hyphomicrobiales</taxon>
        <taxon>Rhizobiaceae</taxon>
        <taxon>Rhizobium/Agrobacterium group</taxon>
        <taxon>Agrobacterium</taxon>
    </lineage>
</organism>
<dbReference type="FunFam" id="3.40.605.10:FF:000005">
    <property type="entry name" value="Succinate-semialdehyde dehydrogenase I"/>
    <property type="match status" value="1"/>
</dbReference>
<dbReference type="Gene3D" id="3.40.605.10">
    <property type="entry name" value="Aldehyde Dehydrogenase, Chain A, domain 1"/>
    <property type="match status" value="1"/>
</dbReference>
<dbReference type="GO" id="GO:0009450">
    <property type="term" value="P:gamma-aminobutyric acid catabolic process"/>
    <property type="evidence" value="ECO:0007669"/>
    <property type="project" value="TreeGrafter"/>
</dbReference>
<feature type="domain" description="Aldehyde dehydrogenase" evidence="5">
    <location>
        <begin position="28"/>
        <end position="488"/>
    </location>
</feature>
<feature type="active site" evidence="3">
    <location>
        <position position="265"/>
    </location>
</feature>
<evidence type="ECO:0000313" key="7">
    <source>
        <dbReference type="Proteomes" id="UP000192140"/>
    </source>
</evidence>
<comment type="similarity">
    <text evidence="1 4">Belongs to the aldehyde dehydrogenase family.</text>
</comment>
<accession>A0A1S7UA52</accession>
<dbReference type="EMBL" id="FCNP01000049">
    <property type="protein sequence ID" value="CVI63441.1"/>
    <property type="molecule type" value="Genomic_DNA"/>
</dbReference>
<dbReference type="InterPro" id="IPR016161">
    <property type="entry name" value="Ald_DH/histidinol_DH"/>
</dbReference>
<dbReference type="GO" id="GO:0036243">
    <property type="term" value="F:succinate-semialdehyde dehydrogenase (NADP+) activity"/>
    <property type="evidence" value="ECO:0007669"/>
    <property type="project" value="UniProtKB-EC"/>
</dbReference>
<proteinExistence type="inferred from homology"/>
<dbReference type="InterPro" id="IPR016162">
    <property type="entry name" value="Ald_DH_N"/>
</dbReference>
<reference evidence="6" key="1">
    <citation type="submission" date="2016-01" db="EMBL/GenBank/DDBJ databases">
        <authorList>
            <person name="Regsiter A."/>
            <person name="william w."/>
        </authorList>
    </citation>
    <scope>NUCLEOTIDE SEQUENCE</scope>
    <source>
        <strain evidence="6">NCPPB 1641</strain>
    </source>
</reference>
<dbReference type="Proteomes" id="UP000192140">
    <property type="component" value="Unassembled WGS sequence"/>
</dbReference>
<evidence type="ECO:0000256" key="4">
    <source>
        <dbReference type="RuleBase" id="RU003345"/>
    </source>
</evidence>
<dbReference type="CDD" id="cd07103">
    <property type="entry name" value="ALDH_F5_SSADH_GabD"/>
    <property type="match status" value="1"/>
</dbReference>
<dbReference type="AlphaFoldDB" id="A0A1S7UA52"/>
<dbReference type="GO" id="GO:0004777">
    <property type="term" value="F:succinate-semialdehyde dehydrogenase (NAD+) activity"/>
    <property type="evidence" value="ECO:0007669"/>
    <property type="project" value="TreeGrafter"/>
</dbReference>
<dbReference type="SUPFAM" id="SSF53720">
    <property type="entry name" value="ALDH-like"/>
    <property type="match status" value="1"/>
</dbReference>
<dbReference type="Pfam" id="PF00171">
    <property type="entry name" value="Aldedh"/>
    <property type="match status" value="1"/>
</dbReference>
<dbReference type="PANTHER" id="PTHR43353">
    <property type="entry name" value="SUCCINATE-SEMIALDEHYDE DEHYDROGENASE, MITOCHONDRIAL"/>
    <property type="match status" value="1"/>
</dbReference>
<evidence type="ECO:0000313" key="6">
    <source>
        <dbReference type="EMBL" id="CVI63441.1"/>
    </source>
</evidence>
<dbReference type="InterPro" id="IPR029510">
    <property type="entry name" value="Ald_DH_CS_GLU"/>
</dbReference>
<evidence type="ECO:0000256" key="3">
    <source>
        <dbReference type="PROSITE-ProRule" id="PRU10007"/>
    </source>
</evidence>
<keyword evidence="7" id="KW-1185">Reference proteome</keyword>
<protein>
    <submittedName>
        <fullName evidence="6">Succinate-semialdehyde dehydrogenase (NADP(+)) GabD</fullName>
        <ecNumber evidence="6">1.2.1.79</ecNumber>
    </submittedName>
</protein>
<dbReference type="EC" id="1.2.1.79" evidence="6"/>
<gene>
    <name evidence="6" type="primary">gabD</name>
    <name evidence="6" type="ORF">AGR7A_pAt20231</name>
</gene>
<evidence type="ECO:0000256" key="1">
    <source>
        <dbReference type="ARBA" id="ARBA00009986"/>
    </source>
</evidence>
<dbReference type="InterPro" id="IPR016163">
    <property type="entry name" value="Ald_DH_C"/>
</dbReference>